<keyword evidence="2" id="KW-1185">Reference proteome</keyword>
<dbReference type="RefSeq" id="WP_377722615.1">
    <property type="nucleotide sequence ID" value="NZ_JBHSAM010000036.1"/>
</dbReference>
<accession>A0ABV8KDM1</accession>
<dbReference type="EMBL" id="JBHSAM010000036">
    <property type="protein sequence ID" value="MFC4104075.1"/>
    <property type="molecule type" value="Genomic_DNA"/>
</dbReference>
<protein>
    <submittedName>
        <fullName evidence="1">Uncharacterized protein</fullName>
    </submittedName>
</protein>
<evidence type="ECO:0000313" key="2">
    <source>
        <dbReference type="Proteomes" id="UP001595715"/>
    </source>
</evidence>
<sequence>MSEQEKREQSSDEALLSDLAQELTADEQQDVQGGAVTVTGTKPIIKKVKINP</sequence>
<name>A0ABV8KDM1_9BACL</name>
<comment type="caution">
    <text evidence="1">The sequence shown here is derived from an EMBL/GenBank/DDBJ whole genome shotgun (WGS) entry which is preliminary data.</text>
</comment>
<proteinExistence type="predicted"/>
<organism evidence="1 2">
    <name type="scientific">Paenibacillus xanthanilyticus</name>
    <dbReference type="NCBI Taxonomy" id="1783531"/>
    <lineage>
        <taxon>Bacteria</taxon>
        <taxon>Bacillati</taxon>
        <taxon>Bacillota</taxon>
        <taxon>Bacilli</taxon>
        <taxon>Bacillales</taxon>
        <taxon>Paenibacillaceae</taxon>
        <taxon>Paenibacillus</taxon>
    </lineage>
</organism>
<dbReference type="Proteomes" id="UP001595715">
    <property type="component" value="Unassembled WGS sequence"/>
</dbReference>
<evidence type="ECO:0000313" key="1">
    <source>
        <dbReference type="EMBL" id="MFC4104075.1"/>
    </source>
</evidence>
<gene>
    <name evidence="1" type="ORF">ACFOZ8_31095</name>
</gene>
<reference evidence="2" key="1">
    <citation type="journal article" date="2019" name="Int. J. Syst. Evol. Microbiol.">
        <title>The Global Catalogue of Microorganisms (GCM) 10K type strain sequencing project: providing services to taxonomists for standard genome sequencing and annotation.</title>
        <authorList>
            <consortium name="The Broad Institute Genomics Platform"/>
            <consortium name="The Broad Institute Genome Sequencing Center for Infectious Disease"/>
            <person name="Wu L."/>
            <person name="Ma J."/>
        </authorList>
    </citation>
    <scope>NUCLEOTIDE SEQUENCE [LARGE SCALE GENOMIC DNA]</scope>
    <source>
        <strain evidence="2">IBRC-M 10987</strain>
    </source>
</reference>